<sequence>MKIARNRQLSERQGAALARMAASPVEAPQPEHALDGQVVPQLVARLAATDVATFADLLALLRERRRRWYRTVLGYEQGKRKFLS</sequence>
<name>A0A2A4FDH5_9BURK</name>
<feature type="region of interest" description="Disordered" evidence="1">
    <location>
        <begin position="1"/>
        <end position="29"/>
    </location>
</feature>
<organism evidence="2 3">
    <name type="scientific">Burkholderia ubonensis subsp. mesacidophila</name>
    <dbReference type="NCBI Taxonomy" id="265293"/>
    <lineage>
        <taxon>Bacteria</taxon>
        <taxon>Pseudomonadati</taxon>
        <taxon>Pseudomonadota</taxon>
        <taxon>Betaproteobacteria</taxon>
        <taxon>Burkholderiales</taxon>
        <taxon>Burkholderiaceae</taxon>
        <taxon>Burkholderia</taxon>
        <taxon>Burkholderia cepacia complex</taxon>
    </lineage>
</organism>
<comment type="caution">
    <text evidence="2">The sequence shown here is derived from an EMBL/GenBank/DDBJ whole genome shotgun (WGS) entry which is preliminary data.</text>
</comment>
<dbReference type="Pfam" id="PF12482">
    <property type="entry name" value="DUF3701"/>
    <property type="match status" value="1"/>
</dbReference>
<proteinExistence type="predicted"/>
<evidence type="ECO:0000256" key="1">
    <source>
        <dbReference type="SAM" id="MobiDB-lite"/>
    </source>
</evidence>
<dbReference type="EMBL" id="MTZU01000057">
    <property type="protein sequence ID" value="PCE30720.1"/>
    <property type="molecule type" value="Genomic_DNA"/>
</dbReference>
<dbReference type="InterPro" id="IPR022169">
    <property type="entry name" value="DUF3701"/>
</dbReference>
<dbReference type="AlphaFoldDB" id="A0A2A4FDH5"/>
<dbReference type="RefSeq" id="WP_084910575.1">
    <property type="nucleotide sequence ID" value="NZ_CP020739.1"/>
</dbReference>
<dbReference type="GeneID" id="69006770"/>
<accession>A0A2A4FDH5</accession>
<protein>
    <submittedName>
        <fullName evidence="2">Uncharacterized protein</fullName>
    </submittedName>
</protein>
<evidence type="ECO:0000313" key="2">
    <source>
        <dbReference type="EMBL" id="PCE30720.1"/>
    </source>
</evidence>
<gene>
    <name evidence="2" type="ORF">BZL54_19665</name>
</gene>
<dbReference type="Proteomes" id="UP000217994">
    <property type="component" value="Unassembled WGS sequence"/>
</dbReference>
<evidence type="ECO:0000313" key="3">
    <source>
        <dbReference type="Proteomes" id="UP000217994"/>
    </source>
</evidence>
<reference evidence="2 3" key="1">
    <citation type="submission" date="2017-01" db="EMBL/GenBank/DDBJ databases">
        <title>Whole-Genome Shotgun Sequencing of Two beta-Proteobacterial Species in Search of the Bulgecin Biosynthetic Cluster.</title>
        <authorList>
            <person name="Horsman M.E."/>
            <person name="Marous D.R."/>
            <person name="Li R."/>
            <person name="Oliver R.A."/>
            <person name="Byun B."/>
            <person name="Emrich S.J."/>
            <person name="Boggess B."/>
            <person name="Townsend C.A."/>
            <person name="Mobashery S."/>
        </authorList>
    </citation>
    <scope>NUCLEOTIDE SEQUENCE [LARGE SCALE GENOMIC DNA]</scope>
    <source>
        <strain evidence="2 3">ATCC 31433</strain>
    </source>
</reference>